<keyword evidence="1" id="KW-0812">Transmembrane</keyword>
<dbReference type="EMBL" id="JBBPBM010000006">
    <property type="protein sequence ID" value="KAK8579928.1"/>
    <property type="molecule type" value="Genomic_DNA"/>
</dbReference>
<sequence>MEMEGTEGETIDGAPKLQIAVRCAKAAFLLSSLKSSYNSVFESAENDELKEKDKMMREIENLRVALVKERLKIKKIKQCGSIELTLQVIFVILISSFFVKFTFDSFLY</sequence>
<comment type="caution">
    <text evidence="2">The sequence shown here is derived from an EMBL/GenBank/DDBJ whole genome shotgun (WGS) entry which is preliminary data.</text>
</comment>
<evidence type="ECO:0000313" key="2">
    <source>
        <dbReference type="EMBL" id="KAK8579928.1"/>
    </source>
</evidence>
<evidence type="ECO:0000313" key="3">
    <source>
        <dbReference type="Proteomes" id="UP001472677"/>
    </source>
</evidence>
<organism evidence="2 3">
    <name type="scientific">Hibiscus sabdariffa</name>
    <name type="common">roselle</name>
    <dbReference type="NCBI Taxonomy" id="183260"/>
    <lineage>
        <taxon>Eukaryota</taxon>
        <taxon>Viridiplantae</taxon>
        <taxon>Streptophyta</taxon>
        <taxon>Embryophyta</taxon>
        <taxon>Tracheophyta</taxon>
        <taxon>Spermatophyta</taxon>
        <taxon>Magnoliopsida</taxon>
        <taxon>eudicotyledons</taxon>
        <taxon>Gunneridae</taxon>
        <taxon>Pentapetalae</taxon>
        <taxon>rosids</taxon>
        <taxon>malvids</taxon>
        <taxon>Malvales</taxon>
        <taxon>Malvaceae</taxon>
        <taxon>Malvoideae</taxon>
        <taxon>Hibiscus</taxon>
    </lineage>
</organism>
<dbReference type="Proteomes" id="UP001472677">
    <property type="component" value="Unassembled WGS sequence"/>
</dbReference>
<keyword evidence="1" id="KW-1133">Transmembrane helix</keyword>
<keyword evidence="1" id="KW-0472">Membrane</keyword>
<name>A0ABR2FG60_9ROSI</name>
<protein>
    <submittedName>
        <fullName evidence="2">Uncharacterized protein</fullName>
    </submittedName>
</protein>
<proteinExistence type="predicted"/>
<keyword evidence="3" id="KW-1185">Reference proteome</keyword>
<evidence type="ECO:0000256" key="1">
    <source>
        <dbReference type="SAM" id="Phobius"/>
    </source>
</evidence>
<feature type="transmembrane region" description="Helical" evidence="1">
    <location>
        <begin position="84"/>
        <end position="103"/>
    </location>
</feature>
<reference evidence="2 3" key="1">
    <citation type="journal article" date="2024" name="G3 (Bethesda)">
        <title>Genome assembly of Hibiscus sabdariffa L. provides insights into metabolisms of medicinal natural products.</title>
        <authorList>
            <person name="Kim T."/>
        </authorList>
    </citation>
    <scope>NUCLEOTIDE SEQUENCE [LARGE SCALE GENOMIC DNA]</scope>
    <source>
        <strain evidence="2">TK-2024</strain>
        <tissue evidence="2">Old leaves</tissue>
    </source>
</reference>
<accession>A0ABR2FG60</accession>
<gene>
    <name evidence="2" type="ORF">V6N12_070224</name>
</gene>